<accession>A0A4R6IMH3</accession>
<evidence type="ECO:0000259" key="2">
    <source>
        <dbReference type="Pfam" id="PF04773"/>
    </source>
</evidence>
<dbReference type="EMBL" id="SNWM01000002">
    <property type="protein sequence ID" value="TDO23353.1"/>
    <property type="molecule type" value="Genomic_DNA"/>
</dbReference>
<dbReference type="OrthoDB" id="1524389at2"/>
<dbReference type="InterPro" id="IPR012373">
    <property type="entry name" value="Ferrdict_sens_TM"/>
</dbReference>
<evidence type="ECO:0000313" key="4">
    <source>
        <dbReference type="EMBL" id="TDO23353.1"/>
    </source>
</evidence>
<dbReference type="AlphaFoldDB" id="A0A4R6IMH3"/>
<dbReference type="GO" id="GO:0016989">
    <property type="term" value="F:sigma factor antagonist activity"/>
    <property type="evidence" value="ECO:0007669"/>
    <property type="project" value="TreeGrafter"/>
</dbReference>
<dbReference type="PIRSF" id="PIRSF018266">
    <property type="entry name" value="FecR"/>
    <property type="match status" value="1"/>
</dbReference>
<evidence type="ECO:0000256" key="1">
    <source>
        <dbReference type="SAM" id="Phobius"/>
    </source>
</evidence>
<dbReference type="InterPro" id="IPR032508">
    <property type="entry name" value="FecR_C"/>
</dbReference>
<keyword evidence="5" id="KW-1185">Reference proteome</keyword>
<gene>
    <name evidence="4" type="ORF">CLV32_2344</name>
</gene>
<protein>
    <submittedName>
        <fullName evidence="4">FecR family protein</fullName>
    </submittedName>
</protein>
<comment type="caution">
    <text evidence="4">The sequence shown here is derived from an EMBL/GenBank/DDBJ whole genome shotgun (WGS) entry which is preliminary data.</text>
</comment>
<dbReference type="Proteomes" id="UP000295499">
    <property type="component" value="Unassembled WGS sequence"/>
</dbReference>
<dbReference type="RefSeq" id="WP_133555468.1">
    <property type="nucleotide sequence ID" value="NZ_SNWM01000002.1"/>
</dbReference>
<dbReference type="InterPro" id="IPR006860">
    <property type="entry name" value="FecR"/>
</dbReference>
<organism evidence="4 5">
    <name type="scientific">Pedobacter duraquae</name>
    <dbReference type="NCBI Taxonomy" id="425511"/>
    <lineage>
        <taxon>Bacteria</taxon>
        <taxon>Pseudomonadati</taxon>
        <taxon>Bacteroidota</taxon>
        <taxon>Sphingobacteriia</taxon>
        <taxon>Sphingobacteriales</taxon>
        <taxon>Sphingobacteriaceae</taxon>
        <taxon>Pedobacter</taxon>
    </lineage>
</organism>
<reference evidence="4 5" key="1">
    <citation type="submission" date="2019-03" db="EMBL/GenBank/DDBJ databases">
        <title>Genomic Encyclopedia of Archaeal and Bacterial Type Strains, Phase II (KMG-II): from individual species to whole genera.</title>
        <authorList>
            <person name="Goeker M."/>
        </authorList>
    </citation>
    <scope>NUCLEOTIDE SEQUENCE [LARGE SCALE GENOMIC DNA]</scope>
    <source>
        <strain evidence="4 5">DSM 19034</strain>
    </source>
</reference>
<keyword evidence="1" id="KW-0812">Transmembrane</keyword>
<name>A0A4R6IMH3_9SPHI</name>
<sequence>MSHYNKPKELKSILKKYLQHTASPEESEAVDSWYQNLGVKNDEVPVLDHPVSKSELENSIKGYLKAQLPRERKKWFLQAYLKYAAAIILISGVGLFLTNRSDLKDSSKNETTIFSGRRTQKKITLADGSEIVLNMGSKLVIAKDFGEHDRNVSLSGEAFFDIAKDKTKPFIIHTANISTRVVGTSFNINAYPDLEKIKVAVFTGKVRVAEQQGVHKKIIALGMTQGETLSYYKSTGKSELRTEDTGPITSWRDNKLYIDNANINDIAKQLERYYDIKVIIKSKTNADDRYNIRFKNESMRNVLEILSMLTKRQFIYQTNQIIIK</sequence>
<proteinExistence type="predicted"/>
<keyword evidence="1" id="KW-0472">Membrane</keyword>
<feature type="domain" description="Protein FecR C-terminal" evidence="3">
    <location>
        <begin position="255"/>
        <end position="323"/>
    </location>
</feature>
<dbReference type="Pfam" id="PF04773">
    <property type="entry name" value="FecR"/>
    <property type="match status" value="1"/>
</dbReference>
<dbReference type="PANTHER" id="PTHR30273">
    <property type="entry name" value="PERIPLASMIC SIGNAL SENSOR AND SIGMA FACTOR ACTIVATOR FECR-RELATED"/>
    <property type="match status" value="1"/>
</dbReference>
<evidence type="ECO:0000259" key="3">
    <source>
        <dbReference type="Pfam" id="PF16344"/>
    </source>
</evidence>
<feature type="transmembrane region" description="Helical" evidence="1">
    <location>
        <begin position="80"/>
        <end position="98"/>
    </location>
</feature>
<dbReference type="PANTHER" id="PTHR30273:SF2">
    <property type="entry name" value="PROTEIN FECR"/>
    <property type="match status" value="1"/>
</dbReference>
<dbReference type="Pfam" id="PF16344">
    <property type="entry name" value="FecR_C"/>
    <property type="match status" value="1"/>
</dbReference>
<evidence type="ECO:0000313" key="5">
    <source>
        <dbReference type="Proteomes" id="UP000295499"/>
    </source>
</evidence>
<feature type="domain" description="FecR protein" evidence="2">
    <location>
        <begin position="112"/>
        <end position="207"/>
    </location>
</feature>
<dbReference type="Gene3D" id="3.55.50.30">
    <property type="match status" value="1"/>
</dbReference>
<dbReference type="Gene3D" id="2.60.120.1440">
    <property type="match status" value="1"/>
</dbReference>
<keyword evidence="1" id="KW-1133">Transmembrane helix</keyword>